<dbReference type="GO" id="GO:0005737">
    <property type="term" value="C:cytoplasm"/>
    <property type="evidence" value="ECO:0007669"/>
    <property type="project" value="UniProtKB-SubCell"/>
</dbReference>
<dbReference type="STRING" id="1121306.SAMN02745196_00451"/>
<dbReference type="Gene3D" id="1.10.10.580">
    <property type="entry name" value="Structural maintenance of chromosome 1. Chain E"/>
    <property type="match status" value="1"/>
</dbReference>
<dbReference type="GO" id="GO:0007059">
    <property type="term" value="P:chromosome segregation"/>
    <property type="evidence" value="ECO:0007669"/>
    <property type="project" value="UniProtKB-UniRule"/>
</dbReference>
<dbReference type="Pfam" id="PF02616">
    <property type="entry name" value="SMC_ScpA"/>
    <property type="match status" value="1"/>
</dbReference>
<dbReference type="OrthoDB" id="9811016at2"/>
<evidence type="ECO:0000313" key="4">
    <source>
        <dbReference type="EMBL" id="SHH46259.1"/>
    </source>
</evidence>
<keyword evidence="1 3" id="KW-0159">Chromosome partition</keyword>
<dbReference type="NCBIfam" id="NF000994">
    <property type="entry name" value="PRK00104.1-3"/>
    <property type="match status" value="1"/>
</dbReference>
<accession>A0A1M5T691</accession>
<organism evidence="4 5">
    <name type="scientific">Clostridium collagenovorans DSM 3089</name>
    <dbReference type="NCBI Taxonomy" id="1121306"/>
    <lineage>
        <taxon>Bacteria</taxon>
        <taxon>Bacillati</taxon>
        <taxon>Bacillota</taxon>
        <taxon>Clostridia</taxon>
        <taxon>Eubacteriales</taxon>
        <taxon>Clostridiaceae</taxon>
        <taxon>Clostridium</taxon>
    </lineage>
</organism>
<dbReference type="RefSeq" id="WP_072829630.1">
    <property type="nucleotide sequence ID" value="NZ_FQXP01000003.1"/>
</dbReference>
<keyword evidence="3" id="KW-0131">Cell cycle</keyword>
<proteinExistence type="inferred from homology"/>
<dbReference type="HAMAP" id="MF_01805">
    <property type="entry name" value="ScpA"/>
    <property type="match status" value="1"/>
</dbReference>
<dbReference type="Gene3D" id="6.10.250.2410">
    <property type="match status" value="1"/>
</dbReference>
<gene>
    <name evidence="3" type="primary">scpA</name>
    <name evidence="4" type="ORF">SAMN02745196_00451</name>
</gene>
<keyword evidence="3" id="KW-0132">Cell division</keyword>
<dbReference type="AlphaFoldDB" id="A0A1M5T691"/>
<name>A0A1M5T691_9CLOT</name>
<comment type="function">
    <text evidence="3">Participates in chromosomal partition during cell division. May act via the formation of a condensin-like complex containing Smc and ScpB that pull DNA away from mid-cell into both cell halves.</text>
</comment>
<evidence type="ECO:0000256" key="2">
    <source>
        <dbReference type="ARBA" id="ARBA00044777"/>
    </source>
</evidence>
<comment type="subcellular location">
    <subcellularLocation>
        <location evidence="3">Cytoplasm</location>
    </subcellularLocation>
    <text evidence="3">Associated with two foci at the outer edges of the nucleoid region in young cells, and at four foci within both cell halves in older cells.</text>
</comment>
<evidence type="ECO:0000256" key="1">
    <source>
        <dbReference type="ARBA" id="ARBA00022829"/>
    </source>
</evidence>
<dbReference type="EMBL" id="FQXP01000003">
    <property type="protein sequence ID" value="SHH46259.1"/>
    <property type="molecule type" value="Genomic_DNA"/>
</dbReference>
<protein>
    <recommendedName>
        <fullName evidence="2 3">Segregation and condensation protein A</fullName>
    </recommendedName>
</protein>
<evidence type="ECO:0000313" key="5">
    <source>
        <dbReference type="Proteomes" id="UP000184526"/>
    </source>
</evidence>
<keyword evidence="5" id="KW-1185">Reference proteome</keyword>
<evidence type="ECO:0000256" key="3">
    <source>
        <dbReference type="HAMAP-Rule" id="MF_01805"/>
    </source>
</evidence>
<keyword evidence="3" id="KW-0963">Cytoplasm</keyword>
<reference evidence="4 5" key="1">
    <citation type="submission" date="2016-11" db="EMBL/GenBank/DDBJ databases">
        <authorList>
            <person name="Jaros S."/>
            <person name="Januszkiewicz K."/>
            <person name="Wedrychowicz H."/>
        </authorList>
    </citation>
    <scope>NUCLEOTIDE SEQUENCE [LARGE SCALE GENOMIC DNA]</scope>
    <source>
        <strain evidence="4 5">DSM 3089</strain>
    </source>
</reference>
<comment type="similarity">
    <text evidence="3">Belongs to the ScpA family.</text>
</comment>
<comment type="subunit">
    <text evidence="3">Component of a cohesin-like complex composed of ScpA, ScpB and the Smc homodimer, in which ScpA and ScpB bind to the head domain of Smc. The presence of the three proteins is required for the association of the complex with DNA.</text>
</comment>
<dbReference type="PANTHER" id="PTHR33969">
    <property type="entry name" value="SEGREGATION AND CONDENSATION PROTEIN A"/>
    <property type="match status" value="1"/>
</dbReference>
<dbReference type="InterPro" id="IPR023093">
    <property type="entry name" value="ScpA-like_C"/>
</dbReference>
<dbReference type="Proteomes" id="UP000184526">
    <property type="component" value="Unassembled WGS sequence"/>
</dbReference>
<dbReference type="GO" id="GO:0051301">
    <property type="term" value="P:cell division"/>
    <property type="evidence" value="ECO:0007669"/>
    <property type="project" value="UniProtKB-KW"/>
</dbReference>
<dbReference type="GO" id="GO:0006260">
    <property type="term" value="P:DNA replication"/>
    <property type="evidence" value="ECO:0007669"/>
    <property type="project" value="UniProtKB-UniRule"/>
</dbReference>
<dbReference type="PANTHER" id="PTHR33969:SF2">
    <property type="entry name" value="SEGREGATION AND CONDENSATION PROTEIN A"/>
    <property type="match status" value="1"/>
</dbReference>
<sequence length="249" mass="28876">MALSVKVENFEGPFDLLLHLIKKNEMSIYDIRIKEVAEQYMQYIKSMKEMDLEIASEFIVIASTLIEIKSKELLPKVKVEDEEVMDEEDIKKQLVEKLIEYKKFKAVASVLREKEGIVGETYSKKAEIIEEKKTFNIAEVLEGISVLHLNNIYNDLIEAYLNKMNEKELPKQITALDTYKIEDKMETLTTYINSVKKGSFSEVTNKCANKSEIIVTFLALLELIKLRELKVVQGEIFGEIYMERIENDD</sequence>
<dbReference type="InterPro" id="IPR003768">
    <property type="entry name" value="ScpA"/>
</dbReference>